<evidence type="ECO:0000313" key="3">
    <source>
        <dbReference type="Proteomes" id="UP001153555"/>
    </source>
</evidence>
<feature type="compositionally biased region" description="Polar residues" evidence="1">
    <location>
        <begin position="60"/>
        <end position="69"/>
    </location>
</feature>
<dbReference type="Proteomes" id="UP001153555">
    <property type="component" value="Unassembled WGS sequence"/>
</dbReference>
<keyword evidence="3" id="KW-1185">Reference proteome</keyword>
<reference evidence="2" key="1">
    <citation type="submission" date="2019-12" db="EMBL/GenBank/DDBJ databases">
        <authorList>
            <person name="Scholes J."/>
        </authorList>
    </citation>
    <scope>NUCLEOTIDE SEQUENCE</scope>
</reference>
<dbReference type="InterPro" id="IPR040344">
    <property type="entry name" value="At3g17950-like"/>
</dbReference>
<accession>A0A9N7NCC0</accession>
<sequence>MLDPANDMAPQSFSPTISSLSSSDLDTESTDSFFPDRSTSLGSLMGVTLQAITFRASSQHFQQENQASAMSGGRRSANPTRGRAEAAEVRQRRRWWSLCGDDCDAGRDSLGRYLEVERRRFGEKAVQIQEEARR</sequence>
<feature type="region of interest" description="Disordered" evidence="1">
    <location>
        <begin position="1"/>
        <end position="39"/>
    </location>
</feature>
<gene>
    <name evidence="2" type="ORF">SHERM_22432</name>
</gene>
<protein>
    <submittedName>
        <fullName evidence="2">Uncharacterized protein</fullName>
    </submittedName>
</protein>
<dbReference type="PANTHER" id="PTHR33544">
    <property type="entry name" value="DUF4005 DOMAIN-CONTAINING PROTEIN-RELATED"/>
    <property type="match status" value="1"/>
</dbReference>
<dbReference type="OrthoDB" id="1894399at2759"/>
<evidence type="ECO:0000256" key="1">
    <source>
        <dbReference type="SAM" id="MobiDB-lite"/>
    </source>
</evidence>
<dbReference type="AlphaFoldDB" id="A0A9N7NCC0"/>
<name>A0A9N7NCC0_STRHE</name>
<proteinExistence type="predicted"/>
<organism evidence="2 3">
    <name type="scientific">Striga hermonthica</name>
    <name type="common">Purple witchweed</name>
    <name type="synonym">Buchnera hermonthica</name>
    <dbReference type="NCBI Taxonomy" id="68872"/>
    <lineage>
        <taxon>Eukaryota</taxon>
        <taxon>Viridiplantae</taxon>
        <taxon>Streptophyta</taxon>
        <taxon>Embryophyta</taxon>
        <taxon>Tracheophyta</taxon>
        <taxon>Spermatophyta</taxon>
        <taxon>Magnoliopsida</taxon>
        <taxon>eudicotyledons</taxon>
        <taxon>Gunneridae</taxon>
        <taxon>Pentapetalae</taxon>
        <taxon>asterids</taxon>
        <taxon>lamiids</taxon>
        <taxon>Lamiales</taxon>
        <taxon>Orobanchaceae</taxon>
        <taxon>Buchnereae</taxon>
        <taxon>Striga</taxon>
    </lineage>
</organism>
<comment type="caution">
    <text evidence="2">The sequence shown here is derived from an EMBL/GenBank/DDBJ whole genome shotgun (WGS) entry which is preliminary data.</text>
</comment>
<feature type="compositionally biased region" description="Low complexity" evidence="1">
    <location>
        <begin position="12"/>
        <end position="24"/>
    </location>
</feature>
<dbReference type="EMBL" id="CACSLK010026087">
    <property type="protein sequence ID" value="CAA0825691.1"/>
    <property type="molecule type" value="Genomic_DNA"/>
</dbReference>
<dbReference type="PANTHER" id="PTHR33544:SF15">
    <property type="entry name" value="OS06G0256800 PROTEIN"/>
    <property type="match status" value="1"/>
</dbReference>
<evidence type="ECO:0000313" key="2">
    <source>
        <dbReference type="EMBL" id="CAA0825691.1"/>
    </source>
</evidence>
<feature type="region of interest" description="Disordered" evidence="1">
    <location>
        <begin position="60"/>
        <end position="86"/>
    </location>
</feature>